<evidence type="ECO:0000256" key="1">
    <source>
        <dbReference type="ARBA" id="ARBA00022833"/>
    </source>
</evidence>
<dbReference type="FunCoup" id="A0A4R5DBZ2">
    <property type="interactions" value="80"/>
</dbReference>
<dbReference type="Gene3D" id="3.40.50.10320">
    <property type="entry name" value="LmbE-like"/>
    <property type="match status" value="1"/>
</dbReference>
<comment type="caution">
    <text evidence="2">The sequence shown here is derived from an EMBL/GenBank/DDBJ whole genome shotgun (WGS) entry which is preliminary data.</text>
</comment>
<proteinExistence type="predicted"/>
<dbReference type="Pfam" id="PF02585">
    <property type="entry name" value="PIG-L"/>
    <property type="match status" value="1"/>
</dbReference>
<accession>A0A4R5DBZ2</accession>
<evidence type="ECO:0000313" key="3">
    <source>
        <dbReference type="Proteomes" id="UP000294739"/>
    </source>
</evidence>
<dbReference type="PANTHER" id="PTHR12993">
    <property type="entry name" value="N-ACETYLGLUCOSAMINYL-PHOSPHATIDYLINOSITOL DE-N-ACETYLASE-RELATED"/>
    <property type="match status" value="1"/>
</dbReference>
<keyword evidence="3" id="KW-1185">Reference proteome</keyword>
<protein>
    <recommendedName>
        <fullName evidence="4">PIG-L family deacetylase</fullName>
    </recommendedName>
</protein>
<dbReference type="PANTHER" id="PTHR12993:SF11">
    <property type="entry name" value="N-ACETYLGLUCOSAMINYL-PHOSPHATIDYLINOSITOL DE-N-ACETYLASE"/>
    <property type="match status" value="1"/>
</dbReference>
<dbReference type="Proteomes" id="UP000294739">
    <property type="component" value="Unassembled WGS sequence"/>
</dbReference>
<keyword evidence="1" id="KW-0862">Zinc</keyword>
<dbReference type="SUPFAM" id="SSF102588">
    <property type="entry name" value="LmbE-like"/>
    <property type="match status" value="1"/>
</dbReference>
<name>A0A4R5DBZ2_9ACTN</name>
<gene>
    <name evidence="2" type="ORF">E1269_15090</name>
</gene>
<dbReference type="EMBL" id="SMKZ01000019">
    <property type="protein sequence ID" value="TDE09331.1"/>
    <property type="molecule type" value="Genomic_DNA"/>
</dbReference>
<dbReference type="OrthoDB" id="3514174at2"/>
<dbReference type="InterPro" id="IPR003737">
    <property type="entry name" value="GlcNAc_PI_deacetylase-related"/>
</dbReference>
<dbReference type="InParanoid" id="A0A4R5DBZ2"/>
<dbReference type="GO" id="GO:0016811">
    <property type="term" value="F:hydrolase activity, acting on carbon-nitrogen (but not peptide) bonds, in linear amides"/>
    <property type="evidence" value="ECO:0007669"/>
    <property type="project" value="TreeGrafter"/>
</dbReference>
<evidence type="ECO:0000313" key="2">
    <source>
        <dbReference type="EMBL" id="TDE09331.1"/>
    </source>
</evidence>
<dbReference type="InterPro" id="IPR024078">
    <property type="entry name" value="LmbE-like_dom_sf"/>
</dbReference>
<dbReference type="GO" id="GO:0016137">
    <property type="term" value="P:glycoside metabolic process"/>
    <property type="evidence" value="ECO:0007669"/>
    <property type="project" value="UniProtKB-ARBA"/>
</dbReference>
<reference evidence="2 3" key="1">
    <citation type="submission" date="2019-03" db="EMBL/GenBank/DDBJ databases">
        <title>Draft genome sequences of novel Actinobacteria.</title>
        <authorList>
            <person name="Sahin N."/>
            <person name="Ay H."/>
            <person name="Saygin H."/>
        </authorList>
    </citation>
    <scope>NUCLEOTIDE SEQUENCE [LARGE SCALE GENOMIC DNA]</scope>
    <source>
        <strain evidence="2 3">5K138</strain>
    </source>
</reference>
<dbReference type="AlphaFoldDB" id="A0A4R5DBZ2"/>
<sequence>MVFRPYDPWLRHRDAGAMGKLTKPVPPVRRLLVVCAHPYDATFALGGVIGAFTGAGTTVRILCLTHGRRADPSPRRRVDRARDLGRAARHLGAEEMTLLDHAPGTLGRTAVDALADEVLAVADGVDALLTVDATGSGAHPDHVRAMRAAYRAAGKHGSVLYAWSLRATDPGSGRQVLVVDADRDRQRAAIACHTGLPADDPLRNRWLRHQDRAERLIVLGGERILHPAAHAMLPARRPNTAPAASPVPPG</sequence>
<organism evidence="2 3">
    <name type="scientific">Jiangella asiatica</name>
    <dbReference type="NCBI Taxonomy" id="2530372"/>
    <lineage>
        <taxon>Bacteria</taxon>
        <taxon>Bacillati</taxon>
        <taxon>Actinomycetota</taxon>
        <taxon>Actinomycetes</taxon>
        <taxon>Jiangellales</taxon>
        <taxon>Jiangellaceae</taxon>
        <taxon>Jiangella</taxon>
    </lineage>
</organism>
<evidence type="ECO:0008006" key="4">
    <source>
        <dbReference type="Google" id="ProtNLM"/>
    </source>
</evidence>